<feature type="transmembrane region" description="Helical" evidence="10">
    <location>
        <begin position="131"/>
        <end position="153"/>
    </location>
</feature>
<evidence type="ECO:0000256" key="10">
    <source>
        <dbReference type="SAM" id="Phobius"/>
    </source>
</evidence>
<reference evidence="13 14" key="1">
    <citation type="submission" date="2021-03" db="EMBL/GenBank/DDBJ databases">
        <title>Assistant Professor.</title>
        <authorList>
            <person name="Huq M.A."/>
        </authorList>
    </citation>
    <scope>NUCLEOTIDE SEQUENCE [LARGE SCALE GENOMIC DNA]</scope>
    <source>
        <strain evidence="13 14">MAH-29</strain>
    </source>
</reference>
<feature type="domain" description="CNNM transmembrane" evidence="12">
    <location>
        <begin position="1"/>
        <end position="196"/>
    </location>
</feature>
<dbReference type="Pfam" id="PF00571">
    <property type="entry name" value="CBS"/>
    <property type="match status" value="2"/>
</dbReference>
<sequence>MEILIILLLILLNGVFSMSEIALVSSRKFKLENAARKGNSNARKALELANNPNTFLSTVQIGITLIGILTGIYSGEKIQDNLRIAIEKIDWLKDYSQSVSVAVIVVVITFFSIVFGELIPKRIGLMFPETIASFVATPMTLISIITKPFIWLLTITNDVFLGIFGLKEQKDAFVSEEEIKAIVQESAESGEIQQIEQNIVERVFALGDRKVSELMTHRGDLLCFNITDNLTVIKEKAQNEAHSVYPVYKQTSSNLVGVVSVKDIFPKDFSTTAFNMADFLRLPVMVPESAPAYKVLEKFKESKMHYAFVLDEYGTVIGMVSMDDILDALIGDVTEYNQQEFQIIKREDNSWLADGGYPYFEFLNYFNLQNREFEEGDYNTLAGLVLYVAGYIPKIGEVVKWNEFEFEVMDLDGPKIDKLLIRKK</sequence>
<evidence type="ECO:0000256" key="1">
    <source>
        <dbReference type="ARBA" id="ARBA00004651"/>
    </source>
</evidence>
<dbReference type="EMBL" id="JAGHKO010000001">
    <property type="protein sequence ID" value="MBO9200532.1"/>
    <property type="molecule type" value="Genomic_DNA"/>
</dbReference>
<dbReference type="Gene3D" id="3.30.465.10">
    <property type="match status" value="1"/>
</dbReference>
<evidence type="ECO:0000313" key="13">
    <source>
        <dbReference type="EMBL" id="MBO9200532.1"/>
    </source>
</evidence>
<feature type="domain" description="CBS" evidence="11">
    <location>
        <begin position="279"/>
        <end position="335"/>
    </location>
</feature>
<dbReference type="SUPFAM" id="SSF54631">
    <property type="entry name" value="CBS-domain pair"/>
    <property type="match status" value="1"/>
</dbReference>
<dbReference type="SMART" id="SM00116">
    <property type="entry name" value="CBS"/>
    <property type="match status" value="1"/>
</dbReference>
<protein>
    <submittedName>
        <fullName evidence="13">HlyC/CorC family transporter</fullName>
    </submittedName>
</protein>
<dbReference type="InterPro" id="IPR002550">
    <property type="entry name" value="CNNM"/>
</dbReference>
<name>A0ABS3YSI3_9BACT</name>
<evidence type="ECO:0000259" key="11">
    <source>
        <dbReference type="PROSITE" id="PS51371"/>
    </source>
</evidence>
<dbReference type="InterPro" id="IPR044751">
    <property type="entry name" value="Ion_transp-like_CBS"/>
</dbReference>
<feature type="transmembrane region" description="Helical" evidence="10">
    <location>
        <begin position="55"/>
        <end position="74"/>
    </location>
</feature>
<comment type="subcellular location">
    <subcellularLocation>
        <location evidence="1">Cell membrane</location>
        <topology evidence="1">Multi-pass membrane protein</topology>
    </subcellularLocation>
</comment>
<dbReference type="InterPro" id="IPR046342">
    <property type="entry name" value="CBS_dom_sf"/>
</dbReference>
<feature type="transmembrane region" description="Helical" evidence="10">
    <location>
        <begin position="95"/>
        <end position="119"/>
    </location>
</feature>
<evidence type="ECO:0000259" key="12">
    <source>
        <dbReference type="PROSITE" id="PS51846"/>
    </source>
</evidence>
<dbReference type="SUPFAM" id="SSF56176">
    <property type="entry name" value="FAD-binding/transporter-associated domain-like"/>
    <property type="match status" value="1"/>
</dbReference>
<evidence type="ECO:0000256" key="5">
    <source>
        <dbReference type="ARBA" id="ARBA00022989"/>
    </source>
</evidence>
<dbReference type="PROSITE" id="PS51846">
    <property type="entry name" value="CNNM"/>
    <property type="match status" value="1"/>
</dbReference>
<organism evidence="13 14">
    <name type="scientific">Niastella soli</name>
    <dbReference type="NCBI Taxonomy" id="2821487"/>
    <lineage>
        <taxon>Bacteria</taxon>
        <taxon>Pseudomonadati</taxon>
        <taxon>Bacteroidota</taxon>
        <taxon>Chitinophagia</taxon>
        <taxon>Chitinophagales</taxon>
        <taxon>Chitinophagaceae</taxon>
        <taxon>Niastella</taxon>
    </lineage>
</organism>
<dbReference type="PANTHER" id="PTHR43099:SF5">
    <property type="entry name" value="HLYC_CORC FAMILY TRANSPORTER"/>
    <property type="match status" value="1"/>
</dbReference>
<keyword evidence="7 9" id="KW-0472">Membrane</keyword>
<evidence type="ECO:0000256" key="4">
    <source>
        <dbReference type="ARBA" id="ARBA00022737"/>
    </source>
</evidence>
<dbReference type="InterPro" id="IPR051676">
    <property type="entry name" value="UPF0053_domain"/>
</dbReference>
<accession>A0ABS3YSI3</accession>
<dbReference type="SMART" id="SM01091">
    <property type="entry name" value="CorC_HlyC"/>
    <property type="match status" value="1"/>
</dbReference>
<gene>
    <name evidence="13" type="ORF">J7I42_09685</name>
</gene>
<evidence type="ECO:0000256" key="9">
    <source>
        <dbReference type="PROSITE-ProRule" id="PRU01193"/>
    </source>
</evidence>
<dbReference type="Pfam" id="PF03471">
    <property type="entry name" value="CorC_HlyC"/>
    <property type="match status" value="1"/>
</dbReference>
<proteinExistence type="predicted"/>
<keyword evidence="6 8" id="KW-0129">CBS domain</keyword>
<dbReference type="Proteomes" id="UP000677244">
    <property type="component" value="Unassembled WGS sequence"/>
</dbReference>
<evidence type="ECO:0000256" key="6">
    <source>
        <dbReference type="ARBA" id="ARBA00023122"/>
    </source>
</evidence>
<keyword evidence="14" id="KW-1185">Reference proteome</keyword>
<keyword evidence="2" id="KW-1003">Cell membrane</keyword>
<evidence type="ECO:0000256" key="8">
    <source>
        <dbReference type="PROSITE-ProRule" id="PRU00703"/>
    </source>
</evidence>
<keyword evidence="4" id="KW-0677">Repeat</keyword>
<dbReference type="PANTHER" id="PTHR43099">
    <property type="entry name" value="UPF0053 PROTEIN YRKA"/>
    <property type="match status" value="1"/>
</dbReference>
<keyword evidence="3 9" id="KW-0812">Transmembrane</keyword>
<dbReference type="InterPro" id="IPR036318">
    <property type="entry name" value="FAD-bd_PCMH-like_sf"/>
</dbReference>
<dbReference type="Pfam" id="PF01595">
    <property type="entry name" value="CNNM"/>
    <property type="match status" value="1"/>
</dbReference>
<dbReference type="InterPro" id="IPR000644">
    <property type="entry name" value="CBS_dom"/>
</dbReference>
<evidence type="ECO:0000256" key="7">
    <source>
        <dbReference type="ARBA" id="ARBA00023136"/>
    </source>
</evidence>
<dbReference type="Gene3D" id="3.10.580.10">
    <property type="entry name" value="CBS-domain"/>
    <property type="match status" value="1"/>
</dbReference>
<evidence type="ECO:0000256" key="2">
    <source>
        <dbReference type="ARBA" id="ARBA00022475"/>
    </source>
</evidence>
<dbReference type="RefSeq" id="WP_209138572.1">
    <property type="nucleotide sequence ID" value="NZ_JAGHKO010000001.1"/>
</dbReference>
<evidence type="ECO:0000313" key="14">
    <source>
        <dbReference type="Proteomes" id="UP000677244"/>
    </source>
</evidence>
<evidence type="ECO:0000256" key="3">
    <source>
        <dbReference type="ARBA" id="ARBA00022692"/>
    </source>
</evidence>
<dbReference type="CDD" id="cd04590">
    <property type="entry name" value="CBS_pair_CorC_HlyC_assoc"/>
    <property type="match status" value="1"/>
</dbReference>
<dbReference type="InterPro" id="IPR005170">
    <property type="entry name" value="Transptr-assoc_dom"/>
</dbReference>
<keyword evidence="5 9" id="KW-1133">Transmembrane helix</keyword>
<dbReference type="PROSITE" id="PS51371">
    <property type="entry name" value="CBS"/>
    <property type="match status" value="1"/>
</dbReference>
<dbReference type="InterPro" id="IPR016169">
    <property type="entry name" value="FAD-bd_PCMH_sub2"/>
</dbReference>
<comment type="caution">
    <text evidence="13">The sequence shown here is derived from an EMBL/GenBank/DDBJ whole genome shotgun (WGS) entry which is preliminary data.</text>
</comment>